<name>A0ABP6QEG4_9ACTN</name>
<dbReference type="Proteomes" id="UP001501237">
    <property type="component" value="Unassembled WGS sequence"/>
</dbReference>
<comment type="caution">
    <text evidence="2">The sequence shown here is derived from an EMBL/GenBank/DDBJ whole genome shotgun (WGS) entry which is preliminary data.</text>
</comment>
<accession>A0ABP6QEG4</accession>
<dbReference type="RefSeq" id="WP_344830037.1">
    <property type="nucleotide sequence ID" value="NZ_BAAAUV010000008.1"/>
</dbReference>
<dbReference type="EMBL" id="BAAAUV010000008">
    <property type="protein sequence ID" value="GAA3216698.1"/>
    <property type="molecule type" value="Genomic_DNA"/>
</dbReference>
<reference evidence="3" key="1">
    <citation type="journal article" date="2019" name="Int. J. Syst. Evol. Microbiol.">
        <title>The Global Catalogue of Microorganisms (GCM) 10K type strain sequencing project: providing services to taxonomists for standard genome sequencing and annotation.</title>
        <authorList>
            <consortium name="The Broad Institute Genomics Platform"/>
            <consortium name="The Broad Institute Genome Sequencing Center for Infectious Disease"/>
            <person name="Wu L."/>
            <person name="Ma J."/>
        </authorList>
    </citation>
    <scope>NUCLEOTIDE SEQUENCE [LARGE SCALE GENOMIC DNA]</scope>
    <source>
        <strain evidence="3">JCM 9377</strain>
    </source>
</reference>
<gene>
    <name evidence="2" type="ORF">GCM10010468_38940</name>
</gene>
<dbReference type="SUPFAM" id="SSF56219">
    <property type="entry name" value="DNase I-like"/>
    <property type="match status" value="1"/>
</dbReference>
<keyword evidence="3" id="KW-1185">Reference proteome</keyword>
<sequence>MRLLTLNVLMRGERRARLRVLGGLLDAYDVVCLQELVFRADIGLVGGGFAHRVAEGRGLVRGGLVVLSRWPVGGGGFRGYAVGRPVRGEWLMRKGVQRVEVRAPFGDVTVVNTHLTANRDGDWSAGNRYSGVQRGELARLGEVVAGIGGRVVVAGDFNVPRESSELAAFAAAAGVTDLLEGRTEPTFRPTAKWPSPPALDQVYTRGLKGRARLVMRDEVRLARGRTAYLSDHFGIAAELQPP</sequence>
<evidence type="ECO:0000313" key="3">
    <source>
        <dbReference type="Proteomes" id="UP001501237"/>
    </source>
</evidence>
<organism evidence="2 3">
    <name type="scientific">Actinocorallia longicatena</name>
    <dbReference type="NCBI Taxonomy" id="111803"/>
    <lineage>
        <taxon>Bacteria</taxon>
        <taxon>Bacillati</taxon>
        <taxon>Actinomycetota</taxon>
        <taxon>Actinomycetes</taxon>
        <taxon>Streptosporangiales</taxon>
        <taxon>Thermomonosporaceae</taxon>
        <taxon>Actinocorallia</taxon>
    </lineage>
</organism>
<protein>
    <recommendedName>
        <fullName evidence="1">Endonuclease/exonuclease/phosphatase domain-containing protein</fullName>
    </recommendedName>
</protein>
<evidence type="ECO:0000313" key="2">
    <source>
        <dbReference type="EMBL" id="GAA3216698.1"/>
    </source>
</evidence>
<dbReference type="PANTHER" id="PTHR16320:SF1">
    <property type="entry name" value="SPHINGOMYELINASE DDB_G0288017"/>
    <property type="match status" value="1"/>
</dbReference>
<dbReference type="Gene3D" id="3.60.10.10">
    <property type="entry name" value="Endonuclease/exonuclease/phosphatase"/>
    <property type="match status" value="1"/>
</dbReference>
<dbReference type="InterPro" id="IPR038772">
    <property type="entry name" value="Sph/SMPD2-like"/>
</dbReference>
<feature type="domain" description="Endonuclease/exonuclease/phosphatase" evidence="1">
    <location>
        <begin position="4"/>
        <end position="232"/>
    </location>
</feature>
<dbReference type="PANTHER" id="PTHR16320">
    <property type="entry name" value="SPHINGOMYELINASE FAMILY MEMBER"/>
    <property type="match status" value="1"/>
</dbReference>
<evidence type="ECO:0000259" key="1">
    <source>
        <dbReference type="Pfam" id="PF03372"/>
    </source>
</evidence>
<dbReference type="Pfam" id="PF03372">
    <property type="entry name" value="Exo_endo_phos"/>
    <property type="match status" value="1"/>
</dbReference>
<dbReference type="InterPro" id="IPR005135">
    <property type="entry name" value="Endo/exonuclease/phosphatase"/>
</dbReference>
<proteinExistence type="predicted"/>
<dbReference type="InterPro" id="IPR036691">
    <property type="entry name" value="Endo/exonu/phosph_ase_sf"/>
</dbReference>